<evidence type="ECO:0000313" key="1">
    <source>
        <dbReference type="EMBL" id="CAH6718267.1"/>
    </source>
</evidence>
<accession>A0ACA9Y057</accession>
<evidence type="ECO:0000313" key="2">
    <source>
        <dbReference type="Proteomes" id="UP001152531"/>
    </source>
</evidence>
<protein>
    <submittedName>
        <fullName evidence="1">Uncharacterized protein</fullName>
    </submittedName>
</protein>
<keyword evidence="2" id="KW-1185">Reference proteome</keyword>
<sequence>MTYSASNILPPTSLRDVISLILIINSLPSYINALILILYTLSGSTKLISGKLFLKYVSLKNKQFEDSWYLNSKINYGKVIHSFIQLSVIGSIILFLFIGIFNEDFLKNIDILAKTILATELIGSSTNITSIITSNNNNTPKINNEILNNNFLRIIYCYLIILFITSFKNNFNFNLFLNLIKVHDFKTIFSSKILLAQCLDKQKTPTSYFNKSILKFIYYELCINVVTIKFNSLFSIIGFKNLSNNLDQLNNLNPNIPIDFKRPKLKEEIDHELSIPVISLKQTNNSTSTINLNKTATLNSNKLKFINISVPESIAKSKCNFKSSNSISSKNFENFVYKLFSKNTNETTSPIKLNKNSTVIIDKNDSILQPFWSLLAVMKVSVKNSYLFQGKLTKVKNNNDKFLINLSIVNKLLISVKFIDDTRILLKINETNKNFSNLKIRLNGIDWEYFKIVDNQILIFALSPNFQYEIEILNNKNQILNNLLINTVSTTENIILRESPKISSLSTLKLSLISTLESLEQTKQNLKEFKKDESKRQGEIKKNNDNLKDRINKNKATNELNLKKLKGLSQSIHQYENDIKTLKTEIEEFKVQIKDQELSEKNLINEINDIRRFIDAYNESIVEFKINLKSIQDDKASFLNKFDKTLSKIKESENDIENLNDNINNLKDSIIIQLKKKSNSINDKFDTILLKVKNENERLLNEIEKLMK</sequence>
<name>A0ACA9Y057_9ASCO</name>
<dbReference type="EMBL" id="CALSDN010000001">
    <property type="protein sequence ID" value="CAH6718267.1"/>
    <property type="molecule type" value="Genomic_DNA"/>
</dbReference>
<reference evidence="1" key="1">
    <citation type="submission" date="2022-06" db="EMBL/GenBank/DDBJ databases">
        <authorList>
            <person name="Legras J.-L."/>
            <person name="Devillers H."/>
            <person name="Grondin C."/>
        </authorList>
    </citation>
    <scope>NUCLEOTIDE SEQUENCE</scope>
    <source>
        <strain evidence="1">CLIB 1444</strain>
    </source>
</reference>
<comment type="caution">
    <text evidence="1">The sequence shown here is derived from an EMBL/GenBank/DDBJ whole genome shotgun (WGS) entry which is preliminary data.</text>
</comment>
<organism evidence="1 2">
    <name type="scientific">[Candida] jaroonii</name>
    <dbReference type="NCBI Taxonomy" id="467808"/>
    <lineage>
        <taxon>Eukaryota</taxon>
        <taxon>Fungi</taxon>
        <taxon>Dikarya</taxon>
        <taxon>Ascomycota</taxon>
        <taxon>Saccharomycotina</taxon>
        <taxon>Pichiomycetes</taxon>
        <taxon>Debaryomycetaceae</taxon>
        <taxon>Yamadazyma</taxon>
    </lineage>
</organism>
<proteinExistence type="predicted"/>
<dbReference type="Proteomes" id="UP001152531">
    <property type="component" value="Unassembled WGS sequence"/>
</dbReference>
<gene>
    <name evidence="1" type="ORF">CLIB1444_01S02894</name>
</gene>